<name>A0ABU2NKF5_9ACTN</name>
<protein>
    <submittedName>
        <fullName evidence="1">Uncharacterized protein</fullName>
    </submittedName>
</protein>
<dbReference type="RefSeq" id="WP_311671250.1">
    <property type="nucleotide sequence ID" value="NZ_JAVREQ010000001.1"/>
</dbReference>
<organism evidence="1 2">
    <name type="scientific">Streptomyces hazeniae</name>
    <dbReference type="NCBI Taxonomy" id="3075538"/>
    <lineage>
        <taxon>Bacteria</taxon>
        <taxon>Bacillati</taxon>
        <taxon>Actinomycetota</taxon>
        <taxon>Actinomycetes</taxon>
        <taxon>Kitasatosporales</taxon>
        <taxon>Streptomycetaceae</taxon>
        <taxon>Streptomyces</taxon>
    </lineage>
</organism>
<sequence length="144" mass="15999">MSSHHLARTVTVGPIPIYFTNVNRPMGLRAHSHTGAVTVVYDTIGQHGYPSFAVTNTALEDRIHALTRKVFKDATNEDIADRLWGHLDGYVAPEWEEWGGQYALRAVHLDVVGVHDAIGHDNGTTRYTVARTHHPREGEEARPA</sequence>
<keyword evidence="2" id="KW-1185">Reference proteome</keyword>
<proteinExistence type="predicted"/>
<evidence type="ECO:0000313" key="2">
    <source>
        <dbReference type="Proteomes" id="UP001183414"/>
    </source>
</evidence>
<gene>
    <name evidence="1" type="ORF">RM572_00445</name>
</gene>
<dbReference type="Proteomes" id="UP001183414">
    <property type="component" value="Unassembled WGS sequence"/>
</dbReference>
<dbReference type="EMBL" id="JAVREQ010000001">
    <property type="protein sequence ID" value="MDT0377245.1"/>
    <property type="molecule type" value="Genomic_DNA"/>
</dbReference>
<accession>A0ABU2NKF5</accession>
<reference evidence="2" key="1">
    <citation type="submission" date="2023-07" db="EMBL/GenBank/DDBJ databases">
        <title>30 novel species of actinomycetes from the DSMZ collection.</title>
        <authorList>
            <person name="Nouioui I."/>
        </authorList>
    </citation>
    <scope>NUCLEOTIDE SEQUENCE [LARGE SCALE GENOMIC DNA]</scope>
    <source>
        <strain evidence="2">DSM 42041</strain>
    </source>
</reference>
<evidence type="ECO:0000313" key="1">
    <source>
        <dbReference type="EMBL" id="MDT0377245.1"/>
    </source>
</evidence>
<comment type="caution">
    <text evidence="1">The sequence shown here is derived from an EMBL/GenBank/DDBJ whole genome shotgun (WGS) entry which is preliminary data.</text>
</comment>